<keyword evidence="8" id="KW-1185">Reference proteome</keyword>
<dbReference type="GO" id="GO:0003697">
    <property type="term" value="F:single-stranded DNA binding"/>
    <property type="evidence" value="ECO:0007669"/>
    <property type="project" value="InterPro"/>
</dbReference>
<dbReference type="EnsemblProtists" id="EKX38233">
    <property type="protein sequence ID" value="EKX38233"/>
    <property type="gene ID" value="GUITHDRAFT_77362"/>
</dbReference>
<reference evidence="7" key="3">
    <citation type="submission" date="2015-06" db="UniProtKB">
        <authorList>
            <consortium name="EnsemblProtists"/>
        </authorList>
    </citation>
    <scope>IDENTIFICATION</scope>
</reference>
<evidence type="ECO:0000313" key="6">
    <source>
        <dbReference type="EMBL" id="EKX38233.1"/>
    </source>
</evidence>
<dbReference type="GO" id="GO:0006289">
    <property type="term" value="P:nucleotide-excision repair"/>
    <property type="evidence" value="ECO:0007669"/>
    <property type="project" value="InterPro"/>
</dbReference>
<evidence type="ECO:0000256" key="2">
    <source>
        <dbReference type="ARBA" id="ARBA00005283"/>
    </source>
</evidence>
<dbReference type="PaxDb" id="55529-EKX38233"/>
<evidence type="ECO:0000313" key="8">
    <source>
        <dbReference type="Proteomes" id="UP000011087"/>
    </source>
</evidence>
<reference evidence="8" key="2">
    <citation type="submission" date="2012-11" db="EMBL/GenBank/DDBJ databases">
        <authorList>
            <person name="Kuo A."/>
            <person name="Curtis B.A."/>
            <person name="Tanifuji G."/>
            <person name="Burki F."/>
            <person name="Gruber A."/>
            <person name="Irimia M."/>
            <person name="Maruyama S."/>
            <person name="Arias M.C."/>
            <person name="Ball S.G."/>
            <person name="Gile G.H."/>
            <person name="Hirakawa Y."/>
            <person name="Hopkins J.F."/>
            <person name="Rensing S.A."/>
            <person name="Schmutz J."/>
            <person name="Symeonidi A."/>
            <person name="Elias M."/>
            <person name="Eveleigh R.J."/>
            <person name="Herman E.K."/>
            <person name="Klute M.J."/>
            <person name="Nakayama T."/>
            <person name="Obornik M."/>
            <person name="Reyes-Prieto A."/>
            <person name="Armbrust E.V."/>
            <person name="Aves S.J."/>
            <person name="Beiko R.G."/>
            <person name="Coutinho P."/>
            <person name="Dacks J.B."/>
            <person name="Durnford D.G."/>
            <person name="Fast N.M."/>
            <person name="Green B.R."/>
            <person name="Grisdale C."/>
            <person name="Hempe F."/>
            <person name="Henrissat B."/>
            <person name="Hoppner M.P."/>
            <person name="Ishida K.-I."/>
            <person name="Kim E."/>
            <person name="Koreny L."/>
            <person name="Kroth P.G."/>
            <person name="Liu Y."/>
            <person name="Malik S.-B."/>
            <person name="Maier U.G."/>
            <person name="McRose D."/>
            <person name="Mock T."/>
            <person name="Neilson J.A."/>
            <person name="Onodera N.T."/>
            <person name="Poole A.M."/>
            <person name="Pritham E.J."/>
            <person name="Richards T.A."/>
            <person name="Rocap G."/>
            <person name="Roy S.W."/>
            <person name="Sarai C."/>
            <person name="Schaack S."/>
            <person name="Shirato S."/>
            <person name="Slamovits C.H."/>
            <person name="Spencer D.F."/>
            <person name="Suzuki S."/>
            <person name="Worden A.Z."/>
            <person name="Zauner S."/>
            <person name="Barry K."/>
            <person name="Bell C."/>
            <person name="Bharti A.K."/>
            <person name="Crow J.A."/>
            <person name="Grimwood J."/>
            <person name="Kramer R."/>
            <person name="Lindquist E."/>
            <person name="Lucas S."/>
            <person name="Salamov A."/>
            <person name="McFadden G.I."/>
            <person name="Lane C.E."/>
            <person name="Keeling P.J."/>
            <person name="Gray M.W."/>
            <person name="Grigoriev I.V."/>
            <person name="Archibald J.M."/>
        </authorList>
    </citation>
    <scope>NUCLEOTIDE SEQUENCE</scope>
    <source>
        <strain evidence="8">CCMP2712</strain>
    </source>
</reference>
<protein>
    <submittedName>
        <fullName evidence="6">ERCC5/XPG/Rad2 nucleotide excision repair</fullName>
    </submittedName>
</protein>
<dbReference type="SUPFAM" id="SSF88723">
    <property type="entry name" value="PIN domain-like"/>
    <property type="match status" value="1"/>
</dbReference>
<dbReference type="Gene3D" id="3.40.50.1010">
    <property type="entry name" value="5'-nuclease"/>
    <property type="match status" value="1"/>
</dbReference>
<dbReference type="CDD" id="cd09868">
    <property type="entry name" value="PIN_XPG_RAD2"/>
    <property type="match status" value="1"/>
</dbReference>
<dbReference type="OMA" id="HIYIVIF"/>
<dbReference type="GO" id="GO:0005634">
    <property type="term" value="C:nucleus"/>
    <property type="evidence" value="ECO:0007669"/>
    <property type="project" value="UniProtKB-SubCell"/>
</dbReference>
<dbReference type="EMBL" id="JH993050">
    <property type="protein sequence ID" value="EKX38233.1"/>
    <property type="molecule type" value="Genomic_DNA"/>
</dbReference>
<evidence type="ECO:0000256" key="1">
    <source>
        <dbReference type="ARBA" id="ARBA00004123"/>
    </source>
</evidence>
<dbReference type="PANTHER" id="PTHR16171">
    <property type="entry name" value="DNA REPAIR PROTEIN COMPLEMENTING XP-G CELLS-RELATED"/>
    <property type="match status" value="1"/>
</dbReference>
<dbReference type="InterPro" id="IPR006084">
    <property type="entry name" value="XPG/Rad2"/>
</dbReference>
<dbReference type="SMART" id="SM00485">
    <property type="entry name" value="XPGN"/>
    <property type="match status" value="1"/>
</dbReference>
<dbReference type="HOGENOM" id="CLU_124774_1_0_1"/>
<sequence length="118" mass="13521">MGVHGLWELLGVTGRKVEVQALGSRRVAVDASIWIIQFIKAMRQSDGSMQQNAHLLGMFRRICKLLFMKVKPVIVFDGVAPAIKRKTLQARKRVRQRGENQLRKMAEKILLNRLRSEV</sequence>
<evidence type="ECO:0000256" key="3">
    <source>
        <dbReference type="ARBA" id="ARBA00022759"/>
    </source>
</evidence>
<comment type="similarity">
    <text evidence="2">Belongs to the XPG/RAD2 endonuclease family. XPG subfamily.</text>
</comment>
<dbReference type="OrthoDB" id="31113at2759"/>
<evidence type="ECO:0000313" key="7">
    <source>
        <dbReference type="EnsemblProtists" id="EKX38233"/>
    </source>
</evidence>
<keyword evidence="4" id="KW-0539">Nucleus</keyword>
<dbReference type="InterPro" id="IPR001044">
    <property type="entry name" value="XPG/Rad2_eukaryotes"/>
</dbReference>
<dbReference type="PRINTS" id="PR00066">
    <property type="entry name" value="XRODRMPGMNTG"/>
</dbReference>
<keyword evidence="3" id="KW-0540">Nuclease</keyword>
<evidence type="ECO:0000259" key="5">
    <source>
        <dbReference type="SMART" id="SM00485"/>
    </source>
</evidence>
<dbReference type="InterPro" id="IPR029060">
    <property type="entry name" value="PIN-like_dom_sf"/>
</dbReference>
<name>L1IPP7_GUITC</name>
<dbReference type="PANTHER" id="PTHR16171:SF7">
    <property type="entry name" value="DNA REPAIR PROTEIN RAD2"/>
    <property type="match status" value="1"/>
</dbReference>
<feature type="domain" description="XPG N-terminal" evidence="5">
    <location>
        <begin position="1"/>
        <end position="98"/>
    </location>
</feature>
<reference evidence="6 8" key="1">
    <citation type="journal article" date="2012" name="Nature">
        <title>Algal genomes reveal evolutionary mosaicism and the fate of nucleomorphs.</title>
        <authorList>
            <consortium name="DOE Joint Genome Institute"/>
            <person name="Curtis B.A."/>
            <person name="Tanifuji G."/>
            <person name="Burki F."/>
            <person name="Gruber A."/>
            <person name="Irimia M."/>
            <person name="Maruyama S."/>
            <person name="Arias M.C."/>
            <person name="Ball S.G."/>
            <person name="Gile G.H."/>
            <person name="Hirakawa Y."/>
            <person name="Hopkins J.F."/>
            <person name="Kuo A."/>
            <person name="Rensing S.A."/>
            <person name="Schmutz J."/>
            <person name="Symeonidi A."/>
            <person name="Elias M."/>
            <person name="Eveleigh R.J."/>
            <person name="Herman E.K."/>
            <person name="Klute M.J."/>
            <person name="Nakayama T."/>
            <person name="Obornik M."/>
            <person name="Reyes-Prieto A."/>
            <person name="Armbrust E.V."/>
            <person name="Aves S.J."/>
            <person name="Beiko R.G."/>
            <person name="Coutinho P."/>
            <person name="Dacks J.B."/>
            <person name="Durnford D.G."/>
            <person name="Fast N.M."/>
            <person name="Green B.R."/>
            <person name="Grisdale C.J."/>
            <person name="Hempel F."/>
            <person name="Henrissat B."/>
            <person name="Hoppner M.P."/>
            <person name="Ishida K."/>
            <person name="Kim E."/>
            <person name="Koreny L."/>
            <person name="Kroth P.G."/>
            <person name="Liu Y."/>
            <person name="Malik S.B."/>
            <person name="Maier U.G."/>
            <person name="McRose D."/>
            <person name="Mock T."/>
            <person name="Neilson J.A."/>
            <person name="Onodera N.T."/>
            <person name="Poole A.M."/>
            <person name="Pritham E.J."/>
            <person name="Richards T.A."/>
            <person name="Rocap G."/>
            <person name="Roy S.W."/>
            <person name="Sarai C."/>
            <person name="Schaack S."/>
            <person name="Shirato S."/>
            <person name="Slamovits C.H."/>
            <person name="Spencer D.F."/>
            <person name="Suzuki S."/>
            <person name="Worden A.Z."/>
            <person name="Zauner S."/>
            <person name="Barry K."/>
            <person name="Bell C."/>
            <person name="Bharti A.K."/>
            <person name="Crow J.A."/>
            <person name="Grimwood J."/>
            <person name="Kramer R."/>
            <person name="Lindquist E."/>
            <person name="Lucas S."/>
            <person name="Salamov A."/>
            <person name="McFadden G.I."/>
            <person name="Lane C.E."/>
            <person name="Keeling P.J."/>
            <person name="Gray M.W."/>
            <person name="Grigoriev I.V."/>
            <person name="Archibald J.M."/>
        </authorList>
    </citation>
    <scope>NUCLEOTIDE SEQUENCE</scope>
    <source>
        <strain evidence="6 8">CCMP2712</strain>
    </source>
</reference>
<dbReference type="AlphaFoldDB" id="L1IPP7"/>
<dbReference type="eggNOG" id="KOG2520">
    <property type="taxonomic scope" value="Eukaryota"/>
</dbReference>
<comment type="subcellular location">
    <subcellularLocation>
        <location evidence="1">Nucleus</location>
    </subcellularLocation>
</comment>
<dbReference type="GO" id="GO:0004520">
    <property type="term" value="F:DNA endonuclease activity"/>
    <property type="evidence" value="ECO:0007669"/>
    <property type="project" value="TreeGrafter"/>
</dbReference>
<dbReference type="GeneID" id="17295032"/>
<dbReference type="InterPro" id="IPR006085">
    <property type="entry name" value="XPG_DNA_repair_N"/>
</dbReference>
<dbReference type="Proteomes" id="UP000011087">
    <property type="component" value="Unassembled WGS sequence"/>
</dbReference>
<keyword evidence="3" id="KW-0378">Hydrolase</keyword>
<organism evidence="6">
    <name type="scientific">Guillardia theta (strain CCMP2712)</name>
    <name type="common">Cryptophyte</name>
    <dbReference type="NCBI Taxonomy" id="905079"/>
    <lineage>
        <taxon>Eukaryota</taxon>
        <taxon>Cryptophyceae</taxon>
        <taxon>Pyrenomonadales</taxon>
        <taxon>Geminigeraceae</taxon>
        <taxon>Guillardia</taxon>
    </lineage>
</organism>
<gene>
    <name evidence="6" type="primary">XPG</name>
    <name evidence="6" type="ORF">GUITHDRAFT_77362</name>
</gene>
<dbReference type="KEGG" id="gtt:GUITHDRAFT_77362"/>
<keyword evidence="3" id="KW-0255">Endonuclease</keyword>
<evidence type="ECO:0000256" key="4">
    <source>
        <dbReference type="ARBA" id="ARBA00023242"/>
    </source>
</evidence>
<dbReference type="RefSeq" id="XP_005825213.1">
    <property type="nucleotide sequence ID" value="XM_005825156.1"/>
</dbReference>
<dbReference type="Pfam" id="PF00752">
    <property type="entry name" value="XPG_N"/>
    <property type="match status" value="1"/>
</dbReference>
<dbReference type="PRINTS" id="PR00853">
    <property type="entry name" value="XPGRADSUPER"/>
</dbReference>
<dbReference type="STRING" id="905079.L1IPP7"/>
<proteinExistence type="inferred from homology"/>
<accession>L1IPP7</accession>